<dbReference type="InterPro" id="IPR028081">
    <property type="entry name" value="Leu-bd"/>
</dbReference>
<dbReference type="PANTHER" id="PTHR30483:SF37">
    <property type="entry name" value="ABC TRANSPORTER SUBSTRATE-BINDING PROTEIN"/>
    <property type="match status" value="1"/>
</dbReference>
<dbReference type="PANTHER" id="PTHR30483">
    <property type="entry name" value="LEUCINE-SPECIFIC-BINDING PROTEIN"/>
    <property type="match status" value="1"/>
</dbReference>
<evidence type="ECO:0000256" key="1">
    <source>
        <dbReference type="ARBA" id="ARBA00010062"/>
    </source>
</evidence>
<dbReference type="OrthoDB" id="7251828at2"/>
<protein>
    <submittedName>
        <fullName evidence="6">Amino acid ABC transporter substrate-binding protein</fullName>
    </submittedName>
</protein>
<comment type="caution">
    <text evidence="6">The sequence shown here is derived from an EMBL/GenBank/DDBJ whole genome shotgun (WGS) entry which is preliminary data.</text>
</comment>
<dbReference type="EMBL" id="NOXS01000031">
    <property type="protein sequence ID" value="OYQ19464.1"/>
    <property type="molecule type" value="Genomic_DNA"/>
</dbReference>
<comment type="similarity">
    <text evidence="1">Belongs to the leucine-binding protein family.</text>
</comment>
<dbReference type="RefSeq" id="WP_094408569.1">
    <property type="nucleotide sequence ID" value="NZ_BMJZ01000004.1"/>
</dbReference>
<feature type="signal peptide" evidence="4">
    <location>
        <begin position="1"/>
        <end position="23"/>
    </location>
</feature>
<dbReference type="CDD" id="cd06340">
    <property type="entry name" value="PBP1_ABC_ligand_binding-like"/>
    <property type="match status" value="1"/>
</dbReference>
<feature type="chain" id="PRO_5013282093" evidence="4">
    <location>
        <begin position="24"/>
        <end position="415"/>
    </location>
</feature>
<evidence type="ECO:0000313" key="7">
    <source>
        <dbReference type="Proteomes" id="UP000216361"/>
    </source>
</evidence>
<dbReference type="Proteomes" id="UP000216361">
    <property type="component" value="Unassembled WGS sequence"/>
</dbReference>
<proteinExistence type="inferred from homology"/>
<feature type="domain" description="Leucine-binding protein" evidence="5">
    <location>
        <begin position="28"/>
        <end position="383"/>
    </location>
</feature>
<sequence length="415" mass="44766">MVNVKTLLASAALSAALALPAYAQVSEVVIGVIEPMSGAGAQTGIDAKAAMETALDIINEDIDIGLPLGPGAGLPKLGGAKIKLVFADHQADPQKGRAEAERLITENKVSAIIGAYHSAVAAVVSQVAERYQVPFLAADSSSPSLHRRNLKWFFRTSAHDEMFSQAMFDFYKDMKEKKNITVDQVAMFYEDTIFGTDSSNIQRKLAGERGIKVAGDIKYRANSPSLTSEVQQLKSSGAPVLMPSSYTTDAILLLKTMGELGYKPQGIVAQAAGFAEQAFLQAVGDKAEGIISRSSFSLDLSEKRPMVAKVNEMYKKRSGKDLNDNSARQLMAVLVMADAIDRAGSIKNEDIRGALQKTDIPGDKTIMPWANVRFDENGQNTGATPVLIQVQDGVYRSVWPFETASRPVVWPIPAR</sequence>
<keyword evidence="2 4" id="KW-0732">Signal</keyword>
<evidence type="ECO:0000313" key="6">
    <source>
        <dbReference type="EMBL" id="OYQ19464.1"/>
    </source>
</evidence>
<dbReference type="Gene3D" id="3.40.50.2300">
    <property type="match status" value="2"/>
</dbReference>
<dbReference type="InterPro" id="IPR028082">
    <property type="entry name" value="Peripla_BP_I"/>
</dbReference>
<dbReference type="InterPro" id="IPR051010">
    <property type="entry name" value="BCAA_transport"/>
</dbReference>
<evidence type="ECO:0000256" key="2">
    <source>
        <dbReference type="ARBA" id="ARBA00022729"/>
    </source>
</evidence>
<evidence type="ECO:0000256" key="4">
    <source>
        <dbReference type="SAM" id="SignalP"/>
    </source>
</evidence>
<evidence type="ECO:0000259" key="5">
    <source>
        <dbReference type="Pfam" id="PF13458"/>
    </source>
</evidence>
<keyword evidence="3" id="KW-0813">Transport</keyword>
<organism evidence="6 7">
    <name type="scientific">Elstera cyanobacteriorum</name>
    <dbReference type="NCBI Taxonomy" id="2022747"/>
    <lineage>
        <taxon>Bacteria</taxon>
        <taxon>Pseudomonadati</taxon>
        <taxon>Pseudomonadota</taxon>
        <taxon>Alphaproteobacteria</taxon>
        <taxon>Rhodospirillales</taxon>
        <taxon>Rhodospirillaceae</taxon>
        <taxon>Elstera</taxon>
    </lineage>
</organism>
<dbReference type="SUPFAM" id="SSF53822">
    <property type="entry name" value="Periplasmic binding protein-like I"/>
    <property type="match status" value="1"/>
</dbReference>
<reference evidence="6 7" key="1">
    <citation type="submission" date="2017-07" db="EMBL/GenBank/DDBJ databases">
        <title>Elstera cyanobacteriorum sp. nov., a novel bacterium isolated from cyanobacterial aggregates in a eutrophic lake.</title>
        <authorList>
            <person name="Cai H."/>
        </authorList>
    </citation>
    <scope>NUCLEOTIDE SEQUENCE [LARGE SCALE GENOMIC DNA]</scope>
    <source>
        <strain evidence="6 7">TH019</strain>
    </source>
</reference>
<dbReference type="Pfam" id="PF13458">
    <property type="entry name" value="Peripla_BP_6"/>
    <property type="match status" value="1"/>
</dbReference>
<dbReference type="GO" id="GO:0006865">
    <property type="term" value="P:amino acid transport"/>
    <property type="evidence" value="ECO:0007669"/>
    <property type="project" value="UniProtKB-KW"/>
</dbReference>
<accession>A0A255XSW2</accession>
<keyword evidence="7" id="KW-1185">Reference proteome</keyword>
<gene>
    <name evidence="6" type="ORF">CHR90_08580</name>
</gene>
<dbReference type="AlphaFoldDB" id="A0A255XSW2"/>
<keyword evidence="3" id="KW-0029">Amino-acid transport</keyword>
<name>A0A255XSW2_9PROT</name>
<evidence type="ECO:0000256" key="3">
    <source>
        <dbReference type="ARBA" id="ARBA00022970"/>
    </source>
</evidence>